<evidence type="ECO:0000256" key="7">
    <source>
        <dbReference type="ARBA" id="ARBA00022692"/>
    </source>
</evidence>
<dbReference type="SMART" id="SM00747">
    <property type="entry name" value="CFEM"/>
    <property type="match status" value="1"/>
</dbReference>
<keyword evidence="20" id="KW-1185">Reference proteome</keyword>
<evidence type="ECO:0000256" key="12">
    <source>
        <dbReference type="ARBA" id="ARBA00023288"/>
    </source>
</evidence>
<evidence type="ECO:0000256" key="4">
    <source>
        <dbReference type="ARBA" id="ARBA00010031"/>
    </source>
</evidence>
<keyword evidence="10 16" id="KW-0472">Membrane</keyword>
<dbReference type="Proteomes" id="UP000054321">
    <property type="component" value="Unassembled WGS sequence"/>
</dbReference>
<reference evidence="19 20" key="1">
    <citation type="submission" date="2014-04" db="EMBL/GenBank/DDBJ databases">
        <authorList>
            <consortium name="DOE Joint Genome Institute"/>
            <person name="Kuo A."/>
            <person name="Martino E."/>
            <person name="Perotto S."/>
            <person name="Kohler A."/>
            <person name="Nagy L.G."/>
            <person name="Floudas D."/>
            <person name="Copeland A."/>
            <person name="Barry K.W."/>
            <person name="Cichocki N."/>
            <person name="Veneault-Fourrey C."/>
            <person name="LaButti K."/>
            <person name="Lindquist E.A."/>
            <person name="Lipzen A."/>
            <person name="Lundell T."/>
            <person name="Morin E."/>
            <person name="Murat C."/>
            <person name="Sun H."/>
            <person name="Tunlid A."/>
            <person name="Henrissat B."/>
            <person name="Grigoriev I.V."/>
            <person name="Hibbett D.S."/>
            <person name="Martin F."/>
            <person name="Nordberg H.P."/>
            <person name="Cantor M.N."/>
            <person name="Hua S.X."/>
        </authorList>
    </citation>
    <scope>NUCLEOTIDE SEQUENCE [LARGE SCALE GENOMIC DNA]</scope>
    <source>
        <strain evidence="19 20">Zn</strain>
    </source>
</reference>
<evidence type="ECO:0000256" key="6">
    <source>
        <dbReference type="ARBA" id="ARBA00022622"/>
    </source>
</evidence>
<dbReference type="EMBL" id="KN832870">
    <property type="protein sequence ID" value="KIN08936.1"/>
    <property type="molecule type" value="Genomic_DNA"/>
</dbReference>
<comment type="similarity">
    <text evidence="13">Belongs to the SAT4 family.</text>
</comment>
<dbReference type="PROSITE" id="PS52012">
    <property type="entry name" value="CFEM"/>
    <property type="match status" value="1"/>
</dbReference>
<comment type="caution">
    <text evidence="14">Lacks conserved residue(s) required for the propagation of feature annotation.</text>
</comment>
<evidence type="ECO:0000313" key="19">
    <source>
        <dbReference type="EMBL" id="KIN08936.1"/>
    </source>
</evidence>
<feature type="compositionally biased region" description="Polar residues" evidence="15">
    <location>
        <begin position="378"/>
        <end position="391"/>
    </location>
</feature>
<gene>
    <name evidence="19" type="ORF">OIDMADRAFT_175607</name>
</gene>
<feature type="transmembrane region" description="Helical" evidence="16">
    <location>
        <begin position="99"/>
        <end position="122"/>
    </location>
</feature>
<comment type="similarity">
    <text evidence="4">Belongs to the RBT5 family.</text>
</comment>
<feature type="transmembrane region" description="Helical" evidence="16">
    <location>
        <begin position="255"/>
        <end position="275"/>
    </location>
</feature>
<evidence type="ECO:0000256" key="14">
    <source>
        <dbReference type="PROSITE-ProRule" id="PRU01356"/>
    </source>
</evidence>
<evidence type="ECO:0000256" key="17">
    <source>
        <dbReference type="SAM" id="SignalP"/>
    </source>
</evidence>
<keyword evidence="6" id="KW-0325">Glycoprotein</keyword>
<dbReference type="PANTHER" id="PTHR33048:SF143">
    <property type="entry name" value="EXTRACELLULAR MEMBRANE PROTEIN CFEM DOMAIN-CONTAINING PROTEIN-RELATED"/>
    <property type="match status" value="1"/>
</dbReference>
<reference evidence="20" key="2">
    <citation type="submission" date="2015-01" db="EMBL/GenBank/DDBJ databases">
        <title>Evolutionary Origins and Diversification of the Mycorrhizal Mutualists.</title>
        <authorList>
            <consortium name="DOE Joint Genome Institute"/>
            <consortium name="Mycorrhizal Genomics Consortium"/>
            <person name="Kohler A."/>
            <person name="Kuo A."/>
            <person name="Nagy L.G."/>
            <person name="Floudas D."/>
            <person name="Copeland A."/>
            <person name="Barry K.W."/>
            <person name="Cichocki N."/>
            <person name="Veneault-Fourrey C."/>
            <person name="LaButti K."/>
            <person name="Lindquist E.A."/>
            <person name="Lipzen A."/>
            <person name="Lundell T."/>
            <person name="Morin E."/>
            <person name="Murat C."/>
            <person name="Riley R."/>
            <person name="Ohm R."/>
            <person name="Sun H."/>
            <person name="Tunlid A."/>
            <person name="Henrissat B."/>
            <person name="Grigoriev I.V."/>
            <person name="Hibbett D.S."/>
            <person name="Martin F."/>
        </authorList>
    </citation>
    <scope>NUCLEOTIDE SEQUENCE [LARGE SCALE GENOMIC DNA]</scope>
    <source>
        <strain evidence="20">Zn</strain>
    </source>
</reference>
<dbReference type="InParanoid" id="A0A0C3HL28"/>
<dbReference type="InterPro" id="IPR049326">
    <property type="entry name" value="Rhodopsin_dom_fungi"/>
</dbReference>
<dbReference type="AlphaFoldDB" id="A0A0C3HL28"/>
<evidence type="ECO:0000256" key="11">
    <source>
        <dbReference type="ARBA" id="ARBA00023157"/>
    </source>
</evidence>
<comment type="subcellular location">
    <subcellularLocation>
        <location evidence="2">Membrane</location>
        <topology evidence="2">Lipid-anchor</topology>
        <topology evidence="2">GPI-anchor</topology>
    </subcellularLocation>
    <subcellularLocation>
        <location evidence="1">Membrane</location>
        <topology evidence="1">Multi-pass membrane protein</topology>
    </subcellularLocation>
    <subcellularLocation>
        <location evidence="3">Secreted</location>
    </subcellularLocation>
</comment>
<evidence type="ECO:0000256" key="8">
    <source>
        <dbReference type="ARBA" id="ARBA00022729"/>
    </source>
</evidence>
<dbReference type="InterPro" id="IPR008427">
    <property type="entry name" value="Extracellular_membr_CFEM_dom"/>
</dbReference>
<dbReference type="HOGENOM" id="CLU_028200_6_3_1"/>
<feature type="transmembrane region" description="Helical" evidence="16">
    <location>
        <begin position="296"/>
        <end position="316"/>
    </location>
</feature>
<keyword evidence="12" id="KW-0449">Lipoprotein</keyword>
<dbReference type="Pfam" id="PF05730">
    <property type="entry name" value="CFEM"/>
    <property type="match status" value="1"/>
</dbReference>
<evidence type="ECO:0000256" key="3">
    <source>
        <dbReference type="ARBA" id="ARBA00004613"/>
    </source>
</evidence>
<feature type="region of interest" description="Disordered" evidence="15">
    <location>
        <begin position="378"/>
        <end position="410"/>
    </location>
</feature>
<feature type="compositionally biased region" description="Polar residues" evidence="15">
    <location>
        <begin position="447"/>
        <end position="462"/>
    </location>
</feature>
<evidence type="ECO:0000256" key="9">
    <source>
        <dbReference type="ARBA" id="ARBA00022989"/>
    </source>
</evidence>
<feature type="transmembrane region" description="Helical" evidence="16">
    <location>
        <begin position="175"/>
        <end position="201"/>
    </location>
</feature>
<dbReference type="Pfam" id="PF20684">
    <property type="entry name" value="Fung_rhodopsin"/>
    <property type="match status" value="1"/>
</dbReference>
<keyword evidence="7 16" id="KW-0812">Transmembrane</keyword>
<evidence type="ECO:0000256" key="15">
    <source>
        <dbReference type="SAM" id="MobiDB-lite"/>
    </source>
</evidence>
<keyword evidence="9 16" id="KW-1133">Transmembrane helix</keyword>
<feature type="disulfide bond" evidence="14">
    <location>
        <begin position="34"/>
        <end position="74"/>
    </location>
</feature>
<evidence type="ECO:0000256" key="10">
    <source>
        <dbReference type="ARBA" id="ARBA00023136"/>
    </source>
</evidence>
<evidence type="ECO:0000256" key="1">
    <source>
        <dbReference type="ARBA" id="ARBA00004141"/>
    </source>
</evidence>
<keyword evidence="11 14" id="KW-1015">Disulfide bond</keyword>
<dbReference type="OrthoDB" id="2496787at2759"/>
<dbReference type="GO" id="GO:0098552">
    <property type="term" value="C:side of membrane"/>
    <property type="evidence" value="ECO:0007669"/>
    <property type="project" value="UniProtKB-KW"/>
</dbReference>
<dbReference type="InterPro" id="IPR052337">
    <property type="entry name" value="SAT4-like"/>
</dbReference>
<proteinExistence type="inferred from homology"/>
<keyword evidence="8 17" id="KW-0732">Signal</keyword>
<feature type="disulfide bond" evidence="14">
    <location>
        <begin position="48"/>
        <end position="55"/>
    </location>
</feature>
<dbReference type="STRING" id="913774.A0A0C3HL28"/>
<feature type="domain" description="CFEM" evidence="18">
    <location>
        <begin position="6"/>
        <end position="117"/>
    </location>
</feature>
<protein>
    <recommendedName>
        <fullName evidence="18">CFEM domain-containing protein</fullName>
    </recommendedName>
</protein>
<evidence type="ECO:0000313" key="20">
    <source>
        <dbReference type="Proteomes" id="UP000054321"/>
    </source>
</evidence>
<evidence type="ECO:0000256" key="16">
    <source>
        <dbReference type="SAM" id="Phobius"/>
    </source>
</evidence>
<evidence type="ECO:0000259" key="18">
    <source>
        <dbReference type="PROSITE" id="PS52012"/>
    </source>
</evidence>
<accession>A0A0C3HL28</accession>
<keyword evidence="6" id="KW-0336">GPI-anchor</keyword>
<dbReference type="PANTHER" id="PTHR33048">
    <property type="entry name" value="PTH11-LIKE INTEGRAL MEMBRANE PROTEIN (AFU_ORTHOLOGUE AFUA_5G11245)"/>
    <property type="match status" value="1"/>
</dbReference>
<organism evidence="19 20">
    <name type="scientific">Oidiodendron maius (strain Zn)</name>
    <dbReference type="NCBI Taxonomy" id="913774"/>
    <lineage>
        <taxon>Eukaryota</taxon>
        <taxon>Fungi</taxon>
        <taxon>Dikarya</taxon>
        <taxon>Ascomycota</taxon>
        <taxon>Pezizomycotina</taxon>
        <taxon>Leotiomycetes</taxon>
        <taxon>Leotiomycetes incertae sedis</taxon>
        <taxon>Myxotrichaceae</taxon>
        <taxon>Oidiodendron</taxon>
    </lineage>
</organism>
<feature type="transmembrane region" description="Helical" evidence="16">
    <location>
        <begin position="213"/>
        <end position="235"/>
    </location>
</feature>
<evidence type="ECO:0000256" key="13">
    <source>
        <dbReference type="ARBA" id="ARBA00038359"/>
    </source>
</evidence>
<feature type="transmembrane region" description="Helical" evidence="16">
    <location>
        <begin position="134"/>
        <end position="155"/>
    </location>
</feature>
<name>A0A0C3HL28_OIDMZ</name>
<feature type="chain" id="PRO_5002174856" description="CFEM domain-containing protein" evidence="17">
    <location>
        <begin position="21"/>
        <end position="462"/>
    </location>
</feature>
<feature type="signal peptide" evidence="17">
    <location>
        <begin position="1"/>
        <end position="20"/>
    </location>
</feature>
<evidence type="ECO:0000256" key="5">
    <source>
        <dbReference type="ARBA" id="ARBA00022525"/>
    </source>
</evidence>
<evidence type="ECO:0000256" key="2">
    <source>
        <dbReference type="ARBA" id="ARBA00004589"/>
    </source>
</evidence>
<feature type="disulfide bond" evidence="14">
    <location>
        <begin position="38"/>
        <end position="69"/>
    </location>
</feature>
<sequence>MKGISGALFVFLVSALGIAAQSSLTTIISELPSCALTCLGSAIANSTCAPTNQTCLCTNAPLQSEVTACVTASCTIKEALTTKNLTSTSCDAPVRNKGYVYNTLSTTMGSVTGAVVVLRFASKYATGGTFWFDDYFIAAALFSGIPSTVLSVHGLTSNGLGRDIWTLTFEQITSFFHVFYAMEILYFSHVALLKLSLLFFYLRVFPGTRLRQLIWGTVALDAVFYAVFLFIGIFQCQPIHYYWKQWDGEHQGKCINLNALGWANAAISIAIDIWMIGLPMSQVIKLNLHWKKKVGVGLMFGVGTFVTVVSILRLQSLTQFANSTNPTWDDFDVAKWSVIEINTGIICICMPSLRVLLVYLFPKLLGTTQRTNTGYYMQNSASRAGGNASTNRSHHLSINRPPDKSDTMHSQNYAVDRGKTWDHDETHLVLDDLDSVSLHSIDPARDTSGNARGVQNSGSQHV</sequence>
<feature type="disulfide bond" evidence="14">
    <location>
        <begin position="57"/>
        <end position="90"/>
    </location>
</feature>
<keyword evidence="5" id="KW-0964">Secreted</keyword>
<feature type="region of interest" description="Disordered" evidence="15">
    <location>
        <begin position="440"/>
        <end position="462"/>
    </location>
</feature>
<dbReference type="GO" id="GO:0005576">
    <property type="term" value="C:extracellular region"/>
    <property type="evidence" value="ECO:0007669"/>
    <property type="project" value="UniProtKB-SubCell"/>
</dbReference>
<feature type="transmembrane region" description="Helical" evidence="16">
    <location>
        <begin position="336"/>
        <end position="361"/>
    </location>
</feature>